<protein>
    <submittedName>
        <fullName evidence="1">Uncharacterized protein</fullName>
    </submittedName>
</protein>
<dbReference type="Proteomes" id="UP000054538">
    <property type="component" value="Unassembled WGS sequence"/>
</dbReference>
<dbReference type="OrthoDB" id="2672960at2759"/>
<dbReference type="AlphaFoldDB" id="A0A0D0BUB2"/>
<dbReference type="HOGENOM" id="CLU_052398_0_2_1"/>
<evidence type="ECO:0000313" key="2">
    <source>
        <dbReference type="Proteomes" id="UP000054538"/>
    </source>
</evidence>
<proteinExistence type="predicted"/>
<keyword evidence="2" id="KW-1185">Reference proteome</keyword>
<reference evidence="2" key="2">
    <citation type="submission" date="2015-01" db="EMBL/GenBank/DDBJ databases">
        <title>Evolutionary Origins and Diversification of the Mycorrhizal Mutualists.</title>
        <authorList>
            <consortium name="DOE Joint Genome Institute"/>
            <consortium name="Mycorrhizal Genomics Consortium"/>
            <person name="Kohler A."/>
            <person name="Kuo A."/>
            <person name="Nagy L.G."/>
            <person name="Floudas D."/>
            <person name="Copeland A."/>
            <person name="Barry K.W."/>
            <person name="Cichocki N."/>
            <person name="Veneault-Fourrey C."/>
            <person name="LaButti K."/>
            <person name="Lindquist E.A."/>
            <person name="Lipzen A."/>
            <person name="Lundell T."/>
            <person name="Morin E."/>
            <person name="Murat C."/>
            <person name="Riley R."/>
            <person name="Ohm R."/>
            <person name="Sun H."/>
            <person name="Tunlid A."/>
            <person name="Henrissat B."/>
            <person name="Grigoriev I.V."/>
            <person name="Hibbett D.S."/>
            <person name="Martin F."/>
        </authorList>
    </citation>
    <scope>NUCLEOTIDE SEQUENCE [LARGE SCALE GENOMIC DNA]</scope>
    <source>
        <strain evidence="2">Ve08.2h10</strain>
    </source>
</reference>
<dbReference type="EMBL" id="KN828416">
    <property type="protein sequence ID" value="KIK74997.1"/>
    <property type="molecule type" value="Genomic_DNA"/>
</dbReference>
<name>A0A0D0BUB2_9AGAM</name>
<dbReference type="InParanoid" id="A0A0D0BUB2"/>
<gene>
    <name evidence="1" type="ORF">PAXRUDRAFT_19358</name>
</gene>
<sequence length="194" mass="22642">MSNPHNEVCPDYLQPEFTKAQLVFTVEGKSEEESVVFLKTIWQFNNARDIEKWDGQCEVEAEANHLAKETTPWRRKGSAYSKSRKQRPLPATALLLPPQHTLNKLRKGDYVPLHYFTNRGIREVEEDTASMEDNILTLVQSDTGPTFQTSVSIRAKEYKVKDEHLTWEEFSQANYQMFNAMWQQDWPNECIIMI</sequence>
<reference evidence="1 2" key="1">
    <citation type="submission" date="2014-04" db="EMBL/GenBank/DDBJ databases">
        <authorList>
            <consortium name="DOE Joint Genome Institute"/>
            <person name="Kuo A."/>
            <person name="Kohler A."/>
            <person name="Jargeat P."/>
            <person name="Nagy L.G."/>
            <person name="Floudas D."/>
            <person name="Copeland A."/>
            <person name="Barry K.W."/>
            <person name="Cichocki N."/>
            <person name="Veneault-Fourrey C."/>
            <person name="LaButti K."/>
            <person name="Lindquist E.A."/>
            <person name="Lipzen A."/>
            <person name="Lundell T."/>
            <person name="Morin E."/>
            <person name="Murat C."/>
            <person name="Sun H."/>
            <person name="Tunlid A."/>
            <person name="Henrissat B."/>
            <person name="Grigoriev I.V."/>
            <person name="Hibbett D.S."/>
            <person name="Martin F."/>
            <person name="Nordberg H.P."/>
            <person name="Cantor M.N."/>
            <person name="Hua S.X."/>
        </authorList>
    </citation>
    <scope>NUCLEOTIDE SEQUENCE [LARGE SCALE GENOMIC DNA]</scope>
    <source>
        <strain evidence="1 2">Ve08.2h10</strain>
    </source>
</reference>
<accession>A0A0D0BUB2</accession>
<organism evidence="1 2">
    <name type="scientific">Paxillus rubicundulus Ve08.2h10</name>
    <dbReference type="NCBI Taxonomy" id="930991"/>
    <lineage>
        <taxon>Eukaryota</taxon>
        <taxon>Fungi</taxon>
        <taxon>Dikarya</taxon>
        <taxon>Basidiomycota</taxon>
        <taxon>Agaricomycotina</taxon>
        <taxon>Agaricomycetes</taxon>
        <taxon>Agaricomycetidae</taxon>
        <taxon>Boletales</taxon>
        <taxon>Paxilineae</taxon>
        <taxon>Paxillaceae</taxon>
        <taxon>Paxillus</taxon>
    </lineage>
</organism>
<evidence type="ECO:0000313" key="1">
    <source>
        <dbReference type="EMBL" id="KIK74997.1"/>
    </source>
</evidence>